<sequence length="163" mass="17155">MLHSGGSQSNGLIRSDATVVIFCTDSDPSDADASQFREYMSSINSTFAGMGSLPFMIHCAGWKFHPEDRFRGPVGANTSSLLLIIGNTADPITVISGAKKANAAFPGSVLLTQDSPGHTFLTSVSNCTYRHIAAYFANGSLPDEGTVCLPDVPLFPGADLTHS</sequence>
<comment type="caution">
    <text evidence="2">The sequence shown here is derived from an EMBL/GenBank/DDBJ whole genome shotgun (WGS) entry which is preliminary data.</text>
</comment>
<reference evidence="2 3" key="1">
    <citation type="journal article" date="2020" name="ISME J.">
        <title>Uncovering the hidden diversity of litter-decomposition mechanisms in mushroom-forming fungi.</title>
        <authorList>
            <person name="Floudas D."/>
            <person name="Bentzer J."/>
            <person name="Ahren D."/>
            <person name="Johansson T."/>
            <person name="Persson P."/>
            <person name="Tunlid A."/>
        </authorList>
    </citation>
    <scope>NUCLEOTIDE SEQUENCE [LARGE SCALE GENOMIC DNA]</scope>
    <source>
        <strain evidence="2 3">CBS 291.85</strain>
    </source>
</reference>
<dbReference type="Pfam" id="PF08386">
    <property type="entry name" value="Abhydrolase_4"/>
    <property type="match status" value="1"/>
</dbReference>
<gene>
    <name evidence="2" type="ORF">D9758_007305</name>
</gene>
<evidence type="ECO:0000313" key="2">
    <source>
        <dbReference type="EMBL" id="KAF5361618.1"/>
    </source>
</evidence>
<proteinExistence type="predicted"/>
<dbReference type="Proteomes" id="UP000559256">
    <property type="component" value="Unassembled WGS sequence"/>
</dbReference>
<protein>
    <recommendedName>
        <fullName evidence="1">Peptidase S33 tripeptidyl aminopeptidase-like C-terminal domain-containing protein</fullName>
    </recommendedName>
</protein>
<dbReference type="OrthoDB" id="425534at2759"/>
<evidence type="ECO:0000313" key="3">
    <source>
        <dbReference type="Proteomes" id="UP000559256"/>
    </source>
</evidence>
<dbReference type="AlphaFoldDB" id="A0A8H5GB12"/>
<dbReference type="EMBL" id="JAACJM010000039">
    <property type="protein sequence ID" value="KAF5361618.1"/>
    <property type="molecule type" value="Genomic_DNA"/>
</dbReference>
<name>A0A8H5GB12_9AGAR</name>
<accession>A0A8H5GB12</accession>
<evidence type="ECO:0000259" key="1">
    <source>
        <dbReference type="Pfam" id="PF08386"/>
    </source>
</evidence>
<keyword evidence="3" id="KW-1185">Reference proteome</keyword>
<dbReference type="InterPro" id="IPR013595">
    <property type="entry name" value="Pept_S33_TAP-like_C"/>
</dbReference>
<feature type="domain" description="Peptidase S33 tripeptidyl aminopeptidase-like C-terminal" evidence="1">
    <location>
        <begin position="53"/>
        <end position="148"/>
    </location>
</feature>
<organism evidence="2 3">
    <name type="scientific">Tetrapyrgos nigripes</name>
    <dbReference type="NCBI Taxonomy" id="182062"/>
    <lineage>
        <taxon>Eukaryota</taxon>
        <taxon>Fungi</taxon>
        <taxon>Dikarya</taxon>
        <taxon>Basidiomycota</taxon>
        <taxon>Agaricomycotina</taxon>
        <taxon>Agaricomycetes</taxon>
        <taxon>Agaricomycetidae</taxon>
        <taxon>Agaricales</taxon>
        <taxon>Marasmiineae</taxon>
        <taxon>Marasmiaceae</taxon>
        <taxon>Tetrapyrgos</taxon>
    </lineage>
</organism>